<proteinExistence type="predicted"/>
<feature type="chain" id="PRO_5004733987" evidence="1">
    <location>
        <begin position="27"/>
        <end position="145"/>
    </location>
</feature>
<dbReference type="Proteomes" id="UP000017842">
    <property type="component" value="Unassembled WGS sequence"/>
</dbReference>
<organism evidence="2 3">
    <name type="scientific">Methyloglobulus morosus KoM1</name>
    <dbReference type="NCBI Taxonomy" id="1116472"/>
    <lineage>
        <taxon>Bacteria</taxon>
        <taxon>Pseudomonadati</taxon>
        <taxon>Pseudomonadota</taxon>
        <taxon>Gammaproteobacteria</taxon>
        <taxon>Methylococcales</taxon>
        <taxon>Methylococcaceae</taxon>
        <taxon>Methyloglobulus</taxon>
    </lineage>
</organism>
<protein>
    <submittedName>
        <fullName evidence="2">Uncharacterized protein</fullName>
    </submittedName>
</protein>
<accession>V5DIE6</accession>
<comment type="caution">
    <text evidence="2">The sequence shown here is derived from an EMBL/GenBank/DDBJ whole genome shotgun (WGS) entry which is preliminary data.</text>
</comment>
<keyword evidence="3" id="KW-1185">Reference proteome</keyword>
<dbReference type="EMBL" id="AYLO01000156">
    <property type="protein sequence ID" value="ESS67171.1"/>
    <property type="molecule type" value="Genomic_DNA"/>
</dbReference>
<sequence length="145" mass="15780">MKTYSKKLIVMSALVAGFMNMGNVQAADTEEGGALYYDNRGYIQAIFNAPNPVGDTKAIFAKIVYVDNAKGPAIYSYPSSIAFQETDFNVEYVDTAYGPAIYSYPSNNPVKHRLELNAETQNPENKLVVPVALTDGNISNATVNP</sequence>
<dbReference type="AlphaFoldDB" id="V5DIE6"/>
<gene>
    <name evidence="2" type="ORF">MGMO_171c00130</name>
</gene>
<evidence type="ECO:0000313" key="3">
    <source>
        <dbReference type="Proteomes" id="UP000017842"/>
    </source>
</evidence>
<dbReference type="OrthoDB" id="5571438at2"/>
<evidence type="ECO:0000256" key="1">
    <source>
        <dbReference type="SAM" id="SignalP"/>
    </source>
</evidence>
<evidence type="ECO:0000313" key="2">
    <source>
        <dbReference type="EMBL" id="ESS67171.1"/>
    </source>
</evidence>
<dbReference type="eggNOG" id="ENOG502ZCXK">
    <property type="taxonomic scope" value="Bacteria"/>
</dbReference>
<keyword evidence="1" id="KW-0732">Signal</keyword>
<feature type="signal peptide" evidence="1">
    <location>
        <begin position="1"/>
        <end position="26"/>
    </location>
</feature>
<dbReference type="PATRIC" id="fig|1116472.3.peg.3834"/>
<reference evidence="2 3" key="1">
    <citation type="journal article" date="2013" name="Genome Announc.">
        <title>Draft Genome Sequence of the Methanotrophic Gammaproteobacterium Methyloglobulus morosus DSM 22980 Strain KoM1.</title>
        <authorList>
            <person name="Poehlein A."/>
            <person name="Deutzmann J.S."/>
            <person name="Daniel R."/>
            <person name="Simeonova D.D."/>
        </authorList>
    </citation>
    <scope>NUCLEOTIDE SEQUENCE [LARGE SCALE GENOMIC DNA]</scope>
    <source>
        <strain evidence="2 3">KoM1</strain>
    </source>
</reference>
<name>V5DIE6_9GAMM</name>
<dbReference type="RefSeq" id="WP_023496440.1">
    <property type="nucleotide sequence ID" value="NZ_AYLO01000156.1"/>
</dbReference>